<reference evidence="1 2" key="2">
    <citation type="submission" date="2017-09" db="EMBL/GenBank/DDBJ databases">
        <title>Bacillus patelloidae sp. nov., isolated from the intestinal tract of a marine limpet.</title>
        <authorList>
            <person name="Liu R."/>
            <person name="Dong C."/>
            <person name="Shao Z."/>
        </authorList>
    </citation>
    <scope>NUCLEOTIDE SEQUENCE [LARGE SCALE GENOMIC DNA]</scope>
    <source>
        <strain evidence="1 2">SA5d-4</strain>
    </source>
</reference>
<dbReference type="RefSeq" id="WP_094924044.1">
    <property type="nucleotide sequence ID" value="NZ_NPIA01000003.1"/>
</dbReference>
<accession>A0A263BV14</accession>
<gene>
    <name evidence="1" type="ORF">CIB95_08080</name>
</gene>
<dbReference type="Proteomes" id="UP000217083">
    <property type="component" value="Unassembled WGS sequence"/>
</dbReference>
<dbReference type="AlphaFoldDB" id="A0A263BV14"/>
<proteinExistence type="predicted"/>
<evidence type="ECO:0000313" key="2">
    <source>
        <dbReference type="Proteomes" id="UP000217083"/>
    </source>
</evidence>
<keyword evidence="2" id="KW-1185">Reference proteome</keyword>
<dbReference type="EMBL" id="NPIA01000003">
    <property type="protein sequence ID" value="OZM57408.1"/>
    <property type="molecule type" value="Genomic_DNA"/>
</dbReference>
<name>A0A263BV14_9BACI</name>
<comment type="caution">
    <text evidence="1">The sequence shown here is derived from an EMBL/GenBank/DDBJ whole genome shotgun (WGS) entry which is preliminary data.</text>
</comment>
<protein>
    <submittedName>
        <fullName evidence="1">Uncharacterized protein</fullName>
    </submittedName>
</protein>
<evidence type="ECO:0000313" key="1">
    <source>
        <dbReference type="EMBL" id="OZM57408.1"/>
    </source>
</evidence>
<reference evidence="2" key="1">
    <citation type="submission" date="2017-08" db="EMBL/GenBank/DDBJ databases">
        <authorList>
            <person name="Huang Z."/>
        </authorList>
    </citation>
    <scope>NUCLEOTIDE SEQUENCE [LARGE SCALE GENOMIC DNA]</scope>
    <source>
        <strain evidence="2">SA5d-4</strain>
    </source>
</reference>
<organism evidence="1 2">
    <name type="scientific">Lottiidibacillus patelloidae</name>
    <dbReference type="NCBI Taxonomy" id="2670334"/>
    <lineage>
        <taxon>Bacteria</taxon>
        <taxon>Bacillati</taxon>
        <taxon>Bacillota</taxon>
        <taxon>Bacilli</taxon>
        <taxon>Bacillales</taxon>
        <taxon>Bacillaceae</taxon>
        <taxon>Lottiidibacillus</taxon>
    </lineage>
</organism>
<sequence>MKVIHKELLDIQGSQSTFLIEVENNNAHSYNDRFKIIVSTNDDQVLIEDIFCYNGSEDRYDCVTNLLSPKIFNELI</sequence>